<dbReference type="NCBIfam" id="TIGR01641">
    <property type="entry name" value="phageSPP1_gp7"/>
    <property type="match status" value="1"/>
</dbReference>
<organism evidence="2 3">
    <name type="scientific">Streptococcus gallolyticus (strain UCN34)</name>
    <dbReference type="NCBI Taxonomy" id="637909"/>
    <lineage>
        <taxon>Bacteria</taxon>
        <taxon>Bacillati</taxon>
        <taxon>Bacillota</taxon>
        <taxon>Bacilli</taxon>
        <taxon>Lactobacillales</taxon>
        <taxon>Streptococcaceae</taxon>
        <taxon>Streptococcus</taxon>
    </lineage>
</organism>
<gene>
    <name evidence="2" type="ordered locus">GALLO_0452</name>
</gene>
<name>A0AA36JWI4_STRG3</name>
<reference evidence="2 3" key="1">
    <citation type="journal article" date="2010" name="J. Bacteriol.">
        <title>Genome sequence of Streptococcus gallolyticus: insights into its adaptation to the bovine rumen and its ability to cause endocarditis.</title>
        <authorList>
            <person name="Rusniok C."/>
            <person name="Couve E."/>
            <person name="Da Cunha V."/>
            <person name="El Gana R."/>
            <person name="Zidane N."/>
            <person name="Bouchier C."/>
            <person name="Poyart C."/>
            <person name="Leclercq R."/>
            <person name="Trieu-Cuot P."/>
            <person name="Glaser P."/>
        </authorList>
    </citation>
    <scope>NUCLEOTIDE SEQUENCE [LARGE SCALE GENOMIC DNA]</scope>
    <source>
        <strain evidence="2 3">UCN34</strain>
    </source>
</reference>
<evidence type="ECO:0000259" key="1">
    <source>
        <dbReference type="Pfam" id="PF04233"/>
    </source>
</evidence>
<evidence type="ECO:0000313" key="2">
    <source>
        <dbReference type="EMBL" id="CBI12944.1"/>
    </source>
</evidence>
<feature type="domain" description="Phage head morphogenesis" evidence="1">
    <location>
        <begin position="186"/>
        <end position="294"/>
    </location>
</feature>
<dbReference type="RefSeq" id="WP_012961499.1">
    <property type="nucleotide sequence ID" value="NC_013798.1"/>
</dbReference>
<dbReference type="Pfam" id="PF04233">
    <property type="entry name" value="Phage_Mu_F"/>
    <property type="match status" value="1"/>
</dbReference>
<accession>A0AA36JWI4</accession>
<dbReference type="InterPro" id="IPR006528">
    <property type="entry name" value="Phage_head_morphogenesis_dom"/>
</dbReference>
<dbReference type="AlphaFoldDB" id="A0AA36JWI4"/>
<dbReference type="EMBL" id="FN597254">
    <property type="protein sequence ID" value="CBI12944.1"/>
    <property type="molecule type" value="Genomic_DNA"/>
</dbReference>
<protein>
    <submittedName>
        <fullName evidence="2">Conserved phage protein</fullName>
    </submittedName>
</protein>
<dbReference type="KEGG" id="sga:GALLO_0452"/>
<sequence>MSKKHNDYWSKRSDDIMHYVDGTDIDMFAELQKVYVEQSAELQRDLFAFVTKYADDNKMSYSDALQRLRGVDLSNYQANAKKYRKQAEKDPELLKRLNEQYTGSKVTRLDALNLEMTYKVGVMQGVLETSFENYLKSTAKYAYKKAMGGNSGALNEPALKELINTPFNGRNYSQQLWGNTDDLARDLRDVLKRGFIRGDDVRSMAGELAKKYNVARSRAQTLIRTDGTAIVNRSAIKRYEESGLEFYRISVQMDNRTSDICIRIHDEDKRYRIDEFETGVTAPPFHYNCRSAVIPDEDELDEQSLRNIGKANVDSLFEDVSKIWDEVSHGVVDREQIRNKLQDRYDIGVLSSKISRYAAFNNVYIDGNSLSSSLRSHGQRYTLDEFKLIEDVIKKPYLALDNSSRVEGSLLLYAKIPNKDRLVMEAVIIPRDEMMMIHFNKVGIRQEKKNRKNNVILYEKGKE</sequence>
<proteinExistence type="predicted"/>
<dbReference type="Proteomes" id="UP000001517">
    <property type="component" value="Chromosome"/>
</dbReference>
<evidence type="ECO:0000313" key="3">
    <source>
        <dbReference type="Proteomes" id="UP000001517"/>
    </source>
</evidence>